<dbReference type="FunFam" id="3.30.565.10:FF:000006">
    <property type="entry name" value="Sensor histidine kinase WalK"/>
    <property type="match status" value="1"/>
</dbReference>
<evidence type="ECO:0000259" key="10">
    <source>
        <dbReference type="PROSITE" id="PS50112"/>
    </source>
</evidence>
<dbReference type="NCBIfam" id="TIGR00229">
    <property type="entry name" value="sensory_box"/>
    <property type="match status" value="7"/>
</dbReference>
<evidence type="ECO:0000256" key="6">
    <source>
        <dbReference type="PROSITE-ProRule" id="PRU00169"/>
    </source>
</evidence>
<dbReference type="SUPFAM" id="SSF55785">
    <property type="entry name" value="PYP-like sensor domain (PAS domain)"/>
    <property type="match status" value="8"/>
</dbReference>
<evidence type="ECO:0000259" key="9">
    <source>
        <dbReference type="PROSITE" id="PS50110"/>
    </source>
</evidence>
<dbReference type="InterPro" id="IPR029016">
    <property type="entry name" value="GAF-like_dom_sf"/>
</dbReference>
<dbReference type="InterPro" id="IPR013655">
    <property type="entry name" value="PAS_fold_3"/>
</dbReference>
<keyword evidence="4" id="KW-0808">Transferase</keyword>
<dbReference type="InterPro" id="IPR003661">
    <property type="entry name" value="HisK_dim/P_dom"/>
</dbReference>
<evidence type="ECO:0000259" key="8">
    <source>
        <dbReference type="PROSITE" id="PS50109"/>
    </source>
</evidence>
<dbReference type="SUPFAM" id="SSF52172">
    <property type="entry name" value="CheY-like"/>
    <property type="match status" value="1"/>
</dbReference>
<reference evidence="12 13" key="1">
    <citation type="submission" date="2019-12" db="EMBL/GenBank/DDBJ databases">
        <title>Spirosoma sp. HMF4905 genome sequencing and assembly.</title>
        <authorList>
            <person name="Kang H."/>
            <person name="Cha I."/>
            <person name="Kim H."/>
            <person name="Joh K."/>
        </authorList>
    </citation>
    <scope>NUCLEOTIDE SEQUENCE [LARGE SCALE GENOMIC DNA]</scope>
    <source>
        <strain evidence="12 13">HMF4905</strain>
    </source>
</reference>
<dbReference type="InterPro" id="IPR036097">
    <property type="entry name" value="HisK_dim/P_sf"/>
</dbReference>
<dbReference type="InterPro" id="IPR004358">
    <property type="entry name" value="Sig_transdc_His_kin-like_C"/>
</dbReference>
<feature type="domain" description="Response regulatory" evidence="9">
    <location>
        <begin position="1449"/>
        <end position="1565"/>
    </location>
</feature>
<feature type="domain" description="Histidine kinase" evidence="8">
    <location>
        <begin position="1211"/>
        <end position="1429"/>
    </location>
</feature>
<dbReference type="Pfam" id="PF00512">
    <property type="entry name" value="HisKA"/>
    <property type="match status" value="1"/>
</dbReference>
<dbReference type="RefSeq" id="WP_157590428.1">
    <property type="nucleotide sequence ID" value="NZ_WPIN01000025.1"/>
</dbReference>
<dbReference type="Pfam" id="PF13426">
    <property type="entry name" value="PAS_9"/>
    <property type="match status" value="2"/>
</dbReference>
<dbReference type="SMART" id="SM00388">
    <property type="entry name" value="HisKA"/>
    <property type="match status" value="1"/>
</dbReference>
<keyword evidence="7" id="KW-0175">Coiled coil</keyword>
<dbReference type="PANTHER" id="PTHR43304:SF1">
    <property type="entry name" value="PAC DOMAIN-CONTAINING PROTEIN"/>
    <property type="match status" value="1"/>
</dbReference>
<dbReference type="SUPFAM" id="SSF47384">
    <property type="entry name" value="Homodimeric domain of signal transducing histidine kinase"/>
    <property type="match status" value="1"/>
</dbReference>
<accession>A0A7K1SP85</accession>
<dbReference type="Gene3D" id="3.30.450.40">
    <property type="match status" value="1"/>
</dbReference>
<evidence type="ECO:0000313" key="12">
    <source>
        <dbReference type="EMBL" id="MVM35624.1"/>
    </source>
</evidence>
<dbReference type="Pfam" id="PF08448">
    <property type="entry name" value="PAS_4"/>
    <property type="match status" value="1"/>
</dbReference>
<evidence type="ECO:0000256" key="1">
    <source>
        <dbReference type="ARBA" id="ARBA00000085"/>
    </source>
</evidence>
<dbReference type="Gene3D" id="2.10.70.100">
    <property type="match status" value="2"/>
</dbReference>
<keyword evidence="3 6" id="KW-0597">Phosphoprotein</keyword>
<name>A0A7K1SP85_9BACT</name>
<evidence type="ECO:0000256" key="3">
    <source>
        <dbReference type="ARBA" id="ARBA00022553"/>
    </source>
</evidence>
<dbReference type="InterPro" id="IPR001610">
    <property type="entry name" value="PAC"/>
</dbReference>
<dbReference type="InterPro" id="IPR013656">
    <property type="entry name" value="PAS_4"/>
</dbReference>
<dbReference type="SMART" id="SM00387">
    <property type="entry name" value="HATPase_c"/>
    <property type="match status" value="1"/>
</dbReference>
<dbReference type="InterPro" id="IPR000014">
    <property type="entry name" value="PAS"/>
</dbReference>
<dbReference type="InterPro" id="IPR035965">
    <property type="entry name" value="PAS-like_dom_sf"/>
</dbReference>
<feature type="domain" description="PAC" evidence="11">
    <location>
        <begin position="91"/>
        <end position="143"/>
    </location>
</feature>
<dbReference type="InterPro" id="IPR003018">
    <property type="entry name" value="GAF"/>
</dbReference>
<feature type="domain" description="PAC" evidence="11">
    <location>
        <begin position="763"/>
        <end position="816"/>
    </location>
</feature>
<dbReference type="InterPro" id="IPR036890">
    <property type="entry name" value="HATPase_C_sf"/>
</dbReference>
<dbReference type="CDD" id="cd00082">
    <property type="entry name" value="HisKA"/>
    <property type="match status" value="1"/>
</dbReference>
<dbReference type="InterPro" id="IPR000700">
    <property type="entry name" value="PAS-assoc_C"/>
</dbReference>
<dbReference type="SUPFAM" id="SSF55874">
    <property type="entry name" value="ATPase domain of HSP90 chaperone/DNA topoisomerase II/histidine kinase"/>
    <property type="match status" value="1"/>
</dbReference>
<dbReference type="InterPro" id="IPR005467">
    <property type="entry name" value="His_kinase_dom"/>
</dbReference>
<dbReference type="InterPro" id="IPR001789">
    <property type="entry name" value="Sig_transdc_resp-reg_receiver"/>
</dbReference>
<feature type="domain" description="PAS" evidence="10">
    <location>
        <begin position="1073"/>
        <end position="1144"/>
    </location>
</feature>
<dbReference type="SUPFAM" id="SSF55781">
    <property type="entry name" value="GAF domain-like"/>
    <property type="match status" value="1"/>
</dbReference>
<feature type="domain" description="PAC" evidence="11">
    <location>
        <begin position="892"/>
        <end position="944"/>
    </location>
</feature>
<dbReference type="PROSITE" id="PS50113">
    <property type="entry name" value="PAC"/>
    <property type="match status" value="6"/>
</dbReference>
<feature type="domain" description="PAS" evidence="10">
    <location>
        <begin position="817"/>
        <end position="889"/>
    </location>
</feature>
<comment type="catalytic activity">
    <reaction evidence="1">
        <text>ATP + protein L-histidine = ADP + protein N-phospho-L-histidine.</text>
        <dbReference type="EC" id="2.7.13.3"/>
    </reaction>
</comment>
<dbReference type="EC" id="2.7.13.3" evidence="2"/>
<dbReference type="SMART" id="SM00091">
    <property type="entry name" value="PAS"/>
    <property type="match status" value="6"/>
</dbReference>
<dbReference type="Pfam" id="PF13188">
    <property type="entry name" value="PAS_8"/>
    <property type="match status" value="1"/>
</dbReference>
<feature type="domain" description="PAC" evidence="11">
    <location>
        <begin position="1020"/>
        <end position="1072"/>
    </location>
</feature>
<dbReference type="InterPro" id="IPR011006">
    <property type="entry name" value="CheY-like_superfamily"/>
</dbReference>
<feature type="coiled-coil region" evidence="7">
    <location>
        <begin position="800"/>
        <end position="827"/>
    </location>
</feature>
<dbReference type="SMART" id="SM00086">
    <property type="entry name" value="PAC"/>
    <property type="match status" value="7"/>
</dbReference>
<dbReference type="PROSITE" id="PS50110">
    <property type="entry name" value="RESPONSE_REGULATORY"/>
    <property type="match status" value="1"/>
</dbReference>
<dbReference type="EMBL" id="WPIN01000025">
    <property type="protein sequence ID" value="MVM35624.1"/>
    <property type="molecule type" value="Genomic_DNA"/>
</dbReference>
<evidence type="ECO:0000313" key="13">
    <source>
        <dbReference type="Proteomes" id="UP000436006"/>
    </source>
</evidence>
<keyword evidence="5" id="KW-0418">Kinase</keyword>
<feature type="modified residue" description="4-aspartylphosphate" evidence="6">
    <location>
        <position position="1498"/>
    </location>
</feature>
<dbReference type="Gene3D" id="3.30.450.20">
    <property type="entry name" value="PAS domain"/>
    <property type="match status" value="8"/>
</dbReference>
<organism evidence="12 13">
    <name type="scientific">Spirosoma arboris</name>
    <dbReference type="NCBI Taxonomy" id="2682092"/>
    <lineage>
        <taxon>Bacteria</taxon>
        <taxon>Pseudomonadati</taxon>
        <taxon>Bacteroidota</taxon>
        <taxon>Cytophagia</taxon>
        <taxon>Cytophagales</taxon>
        <taxon>Cytophagaceae</taxon>
        <taxon>Spirosoma</taxon>
    </lineage>
</organism>
<dbReference type="Gene3D" id="3.40.50.2300">
    <property type="match status" value="1"/>
</dbReference>
<dbReference type="Pfam" id="PF13185">
    <property type="entry name" value="GAF_2"/>
    <property type="match status" value="1"/>
</dbReference>
<dbReference type="Pfam" id="PF02518">
    <property type="entry name" value="HATPase_c"/>
    <property type="match status" value="1"/>
</dbReference>
<protein>
    <recommendedName>
        <fullName evidence="2">histidine kinase</fullName>
        <ecNumber evidence="2">2.7.13.3</ecNumber>
    </recommendedName>
</protein>
<dbReference type="SMART" id="SM00448">
    <property type="entry name" value="REC"/>
    <property type="match status" value="1"/>
</dbReference>
<feature type="domain" description="PAS" evidence="10">
    <location>
        <begin position="568"/>
        <end position="610"/>
    </location>
</feature>
<gene>
    <name evidence="12" type="ORF">GO755_36745</name>
</gene>
<proteinExistence type="predicted"/>
<evidence type="ECO:0000259" key="11">
    <source>
        <dbReference type="PROSITE" id="PS50113"/>
    </source>
</evidence>
<dbReference type="InterPro" id="IPR003594">
    <property type="entry name" value="HATPase_dom"/>
</dbReference>
<dbReference type="CDD" id="cd17580">
    <property type="entry name" value="REC_2_DhkD-like"/>
    <property type="match status" value="1"/>
</dbReference>
<keyword evidence="13" id="KW-1185">Reference proteome</keyword>
<comment type="caution">
    <text evidence="12">The sequence shown here is derived from an EMBL/GenBank/DDBJ whole genome shotgun (WGS) entry which is preliminary data.</text>
</comment>
<dbReference type="Gene3D" id="1.10.287.130">
    <property type="match status" value="1"/>
</dbReference>
<feature type="domain" description="PAC" evidence="11">
    <location>
        <begin position="1148"/>
        <end position="1200"/>
    </location>
</feature>
<dbReference type="CDD" id="cd00075">
    <property type="entry name" value="HATPase"/>
    <property type="match status" value="1"/>
</dbReference>
<dbReference type="GO" id="GO:0000155">
    <property type="term" value="F:phosphorelay sensor kinase activity"/>
    <property type="evidence" value="ECO:0007669"/>
    <property type="project" value="InterPro"/>
</dbReference>
<dbReference type="CDD" id="cd00130">
    <property type="entry name" value="PAS"/>
    <property type="match status" value="5"/>
</dbReference>
<sequence length="1568" mass="175448">MSKQHQPDEPTPNQPAADDFQQVLESFVTATSDAVYRMSADWRQMHQLVGKAFLLDTGTTNSSWLEQYIPSQDQQLVQTVIDEAIAAKKPFELEHRVIRADGTVGWTFSRAIPLLNKQGEITEWFGTASNITDRKQVEEALAQSEEKYRTLFESIDEGVSTIEMIFDEQGRAVDFVYLEHNSALTRMTGMTAESIGKRASEVLPNMEPFWLDTYGRITKTGQPVRFEYESQDLRNNYFDIFASRVGGEGSHQVVVVYTNITQRKRKATNLTFLDEVGQDLARLTDIDQTMNALGEKIAAYLGLSACAFAELQDQTQIGVTNHGWHRSDMPSLLNTYRMNEFVAPEVLRLCQAGEAVVIRDVYKDPRTDGERYAALNIGSFVSIPLVQDGEWRFLLVVYRSEAHDWSEDEIDLLRELTSRIWTRLERARTEEAWRESQTRLSAVFTALPVGVGFTDNQGTLVLANHQMQRYLPTGLLPSRDKDRSMRWRGYDSDGSLIKQTDFPGARALRGEQVVPGIDMRYTQDDGTDIWTYVTAVPLFNDEGQITGQVSVVTDIDALKRAQDIVQASEGRLQRMVNVPGVGVLTFSREGRLLHANDAFLAIVGYSLDELTRGWISWEDFTPAEYLEASFQEFERVLTTGLAGPYEKEYFRKDGSRVWLMFVGADMGDGTIIEYAIDITDRKRAEEALRDSEDRLQLALKGAAIFTWEVDPTTSATRYSANFNEVLGFEMSTISDENFLHIYPDDKAFVLAAVGKALIGEAPLDVEHRIIHPQTGELIWVRAQGQLTRRSAEASPVLIGVTQNITTHKEAEDALRKLEQRNRLALEAAQMATWEWDLLTDQVYWNEQHFHLLGMAVQPNPLPAQAFMDHVHPDDVQSIQAHLEGAIAQRSLYDAEFRIVREDGVVRWMSGYGRAIAEQDSQPVRVSGVMFDITDRKEAQEALRANQERFRTLVQNLPDYAIFRIDPQGIITEWTEGAQRVKGYTAQEVIGQSIALFYTPEGLAAGELTTEMGQAAQQGRAERESVRIRKGGERFWVNEIMTAIHNGAGQLIGFTKISRDITERKAAERAIRDSQQRLQIVLDSIADHAIITTDSQSRITGWNPGAQQLFGYAAGEAIGQSFAILFTPEDRAAGEPQAELALARRESRAPDERYHVRKDGSRLYVSGVLSPLYEADGELLGYVKVARDLTQRRRMEQTLREADRRKDEFLAMLAHELRNPLAPIRNGLQILSLTSGTNPDLAPLVDLMSRQLTHLVRLVDDLLDVSRISQGKIELKRERLDLGTLVSGAVEAARPLYQARGQTLDLELPTTPLFVDGDATRLAQVVNNLLTNGSRYTGEDGRVRITLESIQDEAWLRVADNGIGLEANQLEAIFELFVQVDNSVARSQGGLGLGLTLVKRLVELHGGHIEVRSAGLGQGSEFSVYLPLLIEYKPQITMNEPTPHPAGQKPLLVIDDNADAALTLAMLLKLKGYPVHTRNSGRAGLEAAQQLQPAVILLDLGMPDLDGYETCRLLRQQPWGKAMPVIALTGYGQVEDVQRTTEAGFTAHLVKPVDLAALTQLLTQLMAGS</sequence>
<dbReference type="Pfam" id="PF00072">
    <property type="entry name" value="Response_reg"/>
    <property type="match status" value="1"/>
</dbReference>
<dbReference type="InterPro" id="IPR052162">
    <property type="entry name" value="Sensor_kinase/Photoreceptor"/>
</dbReference>
<evidence type="ECO:0000256" key="4">
    <source>
        <dbReference type="ARBA" id="ARBA00022679"/>
    </source>
</evidence>
<feature type="domain" description="PAS" evidence="10">
    <location>
        <begin position="945"/>
        <end position="1000"/>
    </location>
</feature>
<evidence type="ECO:0000256" key="5">
    <source>
        <dbReference type="ARBA" id="ARBA00022777"/>
    </source>
</evidence>
<dbReference type="PROSITE" id="PS50109">
    <property type="entry name" value="HIS_KIN"/>
    <property type="match status" value="1"/>
</dbReference>
<dbReference type="PANTHER" id="PTHR43304">
    <property type="entry name" value="PHYTOCHROME-LIKE PROTEIN CPH1"/>
    <property type="match status" value="1"/>
</dbReference>
<evidence type="ECO:0000256" key="7">
    <source>
        <dbReference type="SAM" id="Coils"/>
    </source>
</evidence>
<feature type="domain" description="PAS" evidence="10">
    <location>
        <begin position="691"/>
        <end position="760"/>
    </location>
</feature>
<feature type="domain" description="PAC" evidence="11">
    <location>
        <begin position="515"/>
        <end position="567"/>
    </location>
</feature>
<dbReference type="PRINTS" id="PR00344">
    <property type="entry name" value="BCTRLSENSOR"/>
</dbReference>
<dbReference type="Proteomes" id="UP000436006">
    <property type="component" value="Unassembled WGS sequence"/>
</dbReference>
<dbReference type="SMART" id="SM00065">
    <property type="entry name" value="GAF"/>
    <property type="match status" value="1"/>
</dbReference>
<dbReference type="Pfam" id="PF08447">
    <property type="entry name" value="PAS_3"/>
    <property type="match status" value="4"/>
</dbReference>
<evidence type="ECO:0000256" key="2">
    <source>
        <dbReference type="ARBA" id="ARBA00012438"/>
    </source>
</evidence>
<dbReference type="PROSITE" id="PS50112">
    <property type="entry name" value="PAS"/>
    <property type="match status" value="5"/>
</dbReference>
<dbReference type="Gene3D" id="3.30.565.10">
    <property type="entry name" value="Histidine kinase-like ATPase, C-terminal domain"/>
    <property type="match status" value="1"/>
</dbReference>